<evidence type="ECO:0000313" key="1">
    <source>
        <dbReference type="EMBL" id="QUD89935.1"/>
    </source>
</evidence>
<gene>
    <name evidence="1" type="ORF">KCG34_08745</name>
</gene>
<protein>
    <submittedName>
        <fullName evidence="1">Glycosyltransferase family protein</fullName>
    </submittedName>
</protein>
<reference evidence="1" key="1">
    <citation type="submission" date="2021-04" db="EMBL/GenBank/DDBJ databases">
        <title>The complete genome sequence of Caulobacter sp. S6.</title>
        <authorList>
            <person name="Tang Y."/>
            <person name="Ouyang W."/>
            <person name="Liu Q."/>
            <person name="Huang B."/>
            <person name="Guo Z."/>
            <person name="Lei P."/>
        </authorList>
    </citation>
    <scope>NUCLEOTIDE SEQUENCE</scope>
    <source>
        <strain evidence="1">S6</strain>
    </source>
</reference>
<dbReference type="EMBL" id="CP073078">
    <property type="protein sequence ID" value="QUD89935.1"/>
    <property type="molecule type" value="Genomic_DNA"/>
</dbReference>
<dbReference type="SUPFAM" id="SSF53448">
    <property type="entry name" value="Nucleotide-diphospho-sugar transferases"/>
    <property type="match status" value="1"/>
</dbReference>
<dbReference type="InterPro" id="IPR029044">
    <property type="entry name" value="Nucleotide-diphossugar_trans"/>
</dbReference>
<dbReference type="AlphaFoldDB" id="A0A975G2Z4"/>
<dbReference type="KEGG" id="caul:KCG34_08745"/>
<dbReference type="PANTHER" id="PTHR42866:SF1">
    <property type="entry name" value="SPORE COAT POLYSACCHARIDE BIOSYNTHESIS PROTEIN SPSF"/>
    <property type="match status" value="1"/>
</dbReference>
<dbReference type="Pfam" id="PF02348">
    <property type="entry name" value="CTP_transf_3"/>
    <property type="match status" value="1"/>
</dbReference>
<sequence length="256" mass="28067">MRIAVIIQARMGSTRLPGKVLMDLGGRTVLARVLERAKAIPGADVVVCAIPEGPDDDPVAEEAARAGAVVTRGSRDDVLDRYWRAAQAVKADAVMRVTSDCPLIDPKVCGDLIALFQRSGADYACINDPASWPHGLECEIFSFAWLDKAAREAKKPSEREHVSPFIRTHPDARRVNMLGPGPETVRHRWTLDHADDLTFLRALWARLPEGRAAWDWHVAFAIVEADPALAAINAGHDRLEGLNKSLAQDAREGFAR</sequence>
<name>A0A975G2Z4_9CAUL</name>
<proteinExistence type="predicted"/>
<accession>A0A975G2Z4</accession>
<dbReference type="CDD" id="cd02518">
    <property type="entry name" value="GT2_SpsF"/>
    <property type="match status" value="1"/>
</dbReference>
<dbReference type="GO" id="GO:0005829">
    <property type="term" value="C:cytosol"/>
    <property type="evidence" value="ECO:0007669"/>
    <property type="project" value="TreeGrafter"/>
</dbReference>
<dbReference type="Gene3D" id="3.90.550.10">
    <property type="entry name" value="Spore Coat Polysaccharide Biosynthesis Protein SpsA, Chain A"/>
    <property type="match status" value="1"/>
</dbReference>
<organism evidence="1 2">
    <name type="scientific">Phenylobacterium montanum</name>
    <dbReference type="NCBI Taxonomy" id="2823693"/>
    <lineage>
        <taxon>Bacteria</taxon>
        <taxon>Pseudomonadati</taxon>
        <taxon>Pseudomonadota</taxon>
        <taxon>Alphaproteobacteria</taxon>
        <taxon>Caulobacterales</taxon>
        <taxon>Caulobacteraceae</taxon>
        <taxon>Phenylobacterium</taxon>
    </lineage>
</organism>
<dbReference type="RefSeq" id="WP_211939986.1">
    <property type="nucleotide sequence ID" value="NZ_CP073078.1"/>
</dbReference>
<dbReference type="InterPro" id="IPR003329">
    <property type="entry name" value="Cytidylyl_trans"/>
</dbReference>
<dbReference type="Proteomes" id="UP000676409">
    <property type="component" value="Chromosome"/>
</dbReference>
<keyword evidence="2" id="KW-1185">Reference proteome</keyword>
<evidence type="ECO:0000313" key="2">
    <source>
        <dbReference type="Proteomes" id="UP000676409"/>
    </source>
</evidence>
<dbReference type="PANTHER" id="PTHR42866">
    <property type="entry name" value="3-DEOXY-MANNO-OCTULOSONATE CYTIDYLYLTRANSFERASE"/>
    <property type="match status" value="1"/>
</dbReference>